<dbReference type="InterPro" id="IPR050679">
    <property type="entry name" value="Bact_HTH_transcr_reg"/>
</dbReference>
<organism evidence="6 7">
    <name type="scientific">Lentzea albidocapillata subsp. violacea</name>
    <dbReference type="NCBI Taxonomy" id="128104"/>
    <lineage>
        <taxon>Bacteria</taxon>
        <taxon>Bacillati</taxon>
        <taxon>Actinomycetota</taxon>
        <taxon>Actinomycetes</taxon>
        <taxon>Pseudonocardiales</taxon>
        <taxon>Pseudonocardiaceae</taxon>
        <taxon>Lentzea</taxon>
    </lineage>
</organism>
<dbReference type="PROSITE" id="PS50949">
    <property type="entry name" value="HTH_GNTR"/>
    <property type="match status" value="1"/>
</dbReference>
<dbReference type="GO" id="GO:0003700">
    <property type="term" value="F:DNA-binding transcription factor activity"/>
    <property type="evidence" value="ECO:0007669"/>
    <property type="project" value="InterPro"/>
</dbReference>
<dbReference type="GO" id="GO:0045892">
    <property type="term" value="P:negative regulation of DNA-templated transcription"/>
    <property type="evidence" value="ECO:0007669"/>
    <property type="project" value="TreeGrafter"/>
</dbReference>
<dbReference type="InterPro" id="IPR036388">
    <property type="entry name" value="WH-like_DNA-bd_sf"/>
</dbReference>
<dbReference type="Pfam" id="PF00392">
    <property type="entry name" value="GntR"/>
    <property type="match status" value="1"/>
</dbReference>
<accession>A0A1G8WLK5</accession>
<evidence type="ECO:0000256" key="2">
    <source>
        <dbReference type="ARBA" id="ARBA00023125"/>
    </source>
</evidence>
<dbReference type="GO" id="GO:0003677">
    <property type="term" value="F:DNA binding"/>
    <property type="evidence" value="ECO:0007669"/>
    <property type="project" value="UniProtKB-KW"/>
</dbReference>
<dbReference type="InterPro" id="IPR000524">
    <property type="entry name" value="Tscrpt_reg_HTH_GntR"/>
</dbReference>
<name>A0A1G8WLK5_9PSEU</name>
<protein>
    <submittedName>
        <fullName evidence="6">GntR family transcriptional regulator</fullName>
    </submittedName>
</protein>
<keyword evidence="1" id="KW-0805">Transcription regulation</keyword>
<dbReference type="SMART" id="SM00866">
    <property type="entry name" value="UTRA"/>
    <property type="match status" value="1"/>
</dbReference>
<evidence type="ECO:0000256" key="1">
    <source>
        <dbReference type="ARBA" id="ARBA00023015"/>
    </source>
</evidence>
<dbReference type="CDD" id="cd07377">
    <property type="entry name" value="WHTH_GntR"/>
    <property type="match status" value="1"/>
</dbReference>
<keyword evidence="2" id="KW-0238">DNA-binding</keyword>
<dbReference type="SMART" id="SM00345">
    <property type="entry name" value="HTH_GNTR"/>
    <property type="match status" value="1"/>
</dbReference>
<proteinExistence type="predicted"/>
<dbReference type="InterPro" id="IPR036390">
    <property type="entry name" value="WH_DNA-bd_sf"/>
</dbReference>
<dbReference type="InterPro" id="IPR028978">
    <property type="entry name" value="Chorismate_lyase_/UTRA_dom_sf"/>
</dbReference>
<dbReference type="Proteomes" id="UP000199682">
    <property type="component" value="Unassembled WGS sequence"/>
</dbReference>
<evidence type="ECO:0000313" key="6">
    <source>
        <dbReference type="EMBL" id="SDJ79184.1"/>
    </source>
</evidence>
<reference evidence="7" key="1">
    <citation type="submission" date="2016-10" db="EMBL/GenBank/DDBJ databases">
        <authorList>
            <person name="Varghese N."/>
            <person name="Submissions S."/>
        </authorList>
    </citation>
    <scope>NUCLEOTIDE SEQUENCE [LARGE SCALE GENOMIC DNA]</scope>
    <source>
        <strain evidence="7">DSM 44796</strain>
    </source>
</reference>
<feature type="domain" description="HTH gntR-type" evidence="5">
    <location>
        <begin position="9"/>
        <end position="77"/>
    </location>
</feature>
<dbReference type="EMBL" id="FNET01000003">
    <property type="protein sequence ID" value="SDJ79184.1"/>
    <property type="molecule type" value="Genomic_DNA"/>
</dbReference>
<dbReference type="Gene3D" id="3.40.1410.10">
    <property type="entry name" value="Chorismate lyase-like"/>
    <property type="match status" value="1"/>
</dbReference>
<dbReference type="PANTHER" id="PTHR44846:SF17">
    <property type="entry name" value="GNTR-FAMILY TRANSCRIPTIONAL REGULATOR"/>
    <property type="match status" value="1"/>
</dbReference>
<dbReference type="PANTHER" id="PTHR44846">
    <property type="entry name" value="MANNOSYL-D-GLYCERATE TRANSPORT/METABOLISM SYSTEM REPRESSOR MNGR-RELATED"/>
    <property type="match status" value="1"/>
</dbReference>
<evidence type="ECO:0000259" key="5">
    <source>
        <dbReference type="PROSITE" id="PS50949"/>
    </source>
</evidence>
<dbReference type="PRINTS" id="PR00035">
    <property type="entry name" value="HTHGNTR"/>
</dbReference>
<dbReference type="InterPro" id="IPR011663">
    <property type="entry name" value="UTRA"/>
</dbReference>
<feature type="region of interest" description="Disordered" evidence="4">
    <location>
        <begin position="20"/>
        <end position="39"/>
    </location>
</feature>
<dbReference type="SUPFAM" id="SSF64288">
    <property type="entry name" value="Chorismate lyase-like"/>
    <property type="match status" value="1"/>
</dbReference>
<dbReference type="Gene3D" id="1.10.10.10">
    <property type="entry name" value="Winged helix-like DNA-binding domain superfamily/Winged helix DNA-binding domain"/>
    <property type="match status" value="1"/>
</dbReference>
<evidence type="ECO:0000256" key="4">
    <source>
        <dbReference type="SAM" id="MobiDB-lite"/>
    </source>
</evidence>
<keyword evidence="3" id="KW-0804">Transcription</keyword>
<sequence length="254" mass="28189">MTDNAQPGRVGYREIADDLRRQIDSGELPPGSKVPGENDLTSRYGVAKLTARHALDVLKTEGLIVAKRGSGTFVREFKPIRRVSPDRLRASNSWGSGQPIWATDVGTRPRTENVAVDVELPPTSVAEVLGLDKGARVVVRRRTYMVDDKPVQLATSYYPEALVAGSAISEINTGEGGAYARLRDLGYEPVRFREELRIRMPREAERKALDITQDTPIILIVRTAYTADDQPVEVNEMVLDSAAYILEYKFTSQD</sequence>
<dbReference type="Pfam" id="PF07702">
    <property type="entry name" value="UTRA"/>
    <property type="match status" value="1"/>
</dbReference>
<evidence type="ECO:0000313" key="7">
    <source>
        <dbReference type="Proteomes" id="UP000199682"/>
    </source>
</evidence>
<dbReference type="AlphaFoldDB" id="A0A1G8WLK5"/>
<dbReference type="RefSeq" id="WP_090005353.1">
    <property type="nucleotide sequence ID" value="NZ_FNET01000003.1"/>
</dbReference>
<gene>
    <name evidence="6" type="ORF">SAMN04488074_103233</name>
</gene>
<evidence type="ECO:0000256" key="3">
    <source>
        <dbReference type="ARBA" id="ARBA00023163"/>
    </source>
</evidence>
<dbReference type="SUPFAM" id="SSF46785">
    <property type="entry name" value="Winged helix' DNA-binding domain"/>
    <property type="match status" value="1"/>
</dbReference>